<dbReference type="Gene3D" id="1.10.10.10">
    <property type="entry name" value="Winged helix-like DNA-binding domain superfamily/Winged helix DNA-binding domain"/>
    <property type="match status" value="1"/>
</dbReference>
<feature type="domain" description="HTH asnC-type" evidence="4">
    <location>
        <begin position="20"/>
        <end position="81"/>
    </location>
</feature>
<evidence type="ECO:0000313" key="5">
    <source>
        <dbReference type="EMBL" id="HEQ87832.1"/>
    </source>
</evidence>
<dbReference type="Pfam" id="PF13404">
    <property type="entry name" value="HTH_AsnC-type"/>
    <property type="match status" value="1"/>
</dbReference>
<dbReference type="SUPFAM" id="SSF46785">
    <property type="entry name" value="Winged helix' DNA-binding domain"/>
    <property type="match status" value="1"/>
</dbReference>
<dbReference type="AlphaFoldDB" id="A0A7V2EEI6"/>
<dbReference type="SUPFAM" id="SSF54909">
    <property type="entry name" value="Dimeric alpha+beta barrel"/>
    <property type="match status" value="1"/>
</dbReference>
<comment type="caution">
    <text evidence="5">The sequence shown here is derived from an EMBL/GenBank/DDBJ whole genome shotgun (WGS) entry which is preliminary data.</text>
</comment>
<accession>A0A7V2EEI6</accession>
<name>A0A7V2EEI6_9BACT</name>
<keyword evidence="3" id="KW-0804">Transcription</keyword>
<dbReference type="PANTHER" id="PTHR30154">
    <property type="entry name" value="LEUCINE-RESPONSIVE REGULATORY PROTEIN"/>
    <property type="match status" value="1"/>
</dbReference>
<keyword evidence="1" id="KW-0805">Transcription regulation</keyword>
<dbReference type="GO" id="GO:0005829">
    <property type="term" value="C:cytosol"/>
    <property type="evidence" value="ECO:0007669"/>
    <property type="project" value="TreeGrafter"/>
</dbReference>
<evidence type="ECO:0000256" key="3">
    <source>
        <dbReference type="ARBA" id="ARBA00023163"/>
    </source>
</evidence>
<dbReference type="InterPro" id="IPR011008">
    <property type="entry name" value="Dimeric_a/b-barrel"/>
</dbReference>
<dbReference type="InterPro" id="IPR000485">
    <property type="entry name" value="AsnC-type_HTH_dom"/>
</dbReference>
<dbReference type="GO" id="GO:0006355">
    <property type="term" value="P:regulation of DNA-templated transcription"/>
    <property type="evidence" value="ECO:0007669"/>
    <property type="project" value="UniProtKB-ARBA"/>
</dbReference>
<dbReference type="GO" id="GO:0043200">
    <property type="term" value="P:response to amino acid"/>
    <property type="evidence" value="ECO:0007669"/>
    <property type="project" value="TreeGrafter"/>
</dbReference>
<protein>
    <submittedName>
        <fullName evidence="5">Lrp/AsnC family transcriptional regulator</fullName>
    </submittedName>
</protein>
<dbReference type="PRINTS" id="PR00033">
    <property type="entry name" value="HTHASNC"/>
</dbReference>
<evidence type="ECO:0000256" key="2">
    <source>
        <dbReference type="ARBA" id="ARBA00023125"/>
    </source>
</evidence>
<proteinExistence type="predicted"/>
<evidence type="ECO:0000256" key="1">
    <source>
        <dbReference type="ARBA" id="ARBA00023015"/>
    </source>
</evidence>
<dbReference type="Gene3D" id="3.30.70.920">
    <property type="match status" value="1"/>
</dbReference>
<dbReference type="InterPro" id="IPR011991">
    <property type="entry name" value="ArsR-like_HTH"/>
</dbReference>
<sequence length="170" mass="18524">MAYLVKKDTSQCDRIPAMVLDALDRKILAALQENGRMPLSAIAERAGVAPATVHERLAKLRAAGVVRGFEVNVDPHALGYTVTALVQVRVDLAAGLDKTVNELAAIPEVEEVHLITGEYDLVVKVRARDTVHLQELLLTRLHKVPGFVRSATEVCLTSPLERHGPLVKPD</sequence>
<gene>
    <name evidence="5" type="ORF">ENP06_00275</name>
</gene>
<reference evidence="5" key="1">
    <citation type="journal article" date="2020" name="mSystems">
        <title>Genome- and Community-Level Interaction Insights into Carbon Utilization and Element Cycling Functions of Hydrothermarchaeota in Hydrothermal Sediment.</title>
        <authorList>
            <person name="Zhou Z."/>
            <person name="Liu Y."/>
            <person name="Xu W."/>
            <person name="Pan J."/>
            <person name="Luo Z.H."/>
            <person name="Li M."/>
        </authorList>
    </citation>
    <scope>NUCLEOTIDE SEQUENCE [LARGE SCALE GENOMIC DNA]</scope>
    <source>
        <strain evidence="5">SpSt-186</strain>
    </source>
</reference>
<dbReference type="PANTHER" id="PTHR30154:SF34">
    <property type="entry name" value="TRANSCRIPTIONAL REGULATOR AZLB"/>
    <property type="match status" value="1"/>
</dbReference>
<dbReference type="InterPro" id="IPR019887">
    <property type="entry name" value="Tscrpt_reg_AsnC/Lrp_C"/>
</dbReference>
<evidence type="ECO:0000259" key="4">
    <source>
        <dbReference type="PROSITE" id="PS50956"/>
    </source>
</evidence>
<dbReference type="Pfam" id="PF01037">
    <property type="entry name" value="AsnC_trans_reg"/>
    <property type="match status" value="1"/>
</dbReference>
<organism evidence="5">
    <name type="scientific">Thermoanaerobaculum aquaticum</name>
    <dbReference type="NCBI Taxonomy" id="1312852"/>
    <lineage>
        <taxon>Bacteria</taxon>
        <taxon>Pseudomonadati</taxon>
        <taxon>Acidobacteriota</taxon>
        <taxon>Thermoanaerobaculia</taxon>
        <taxon>Thermoanaerobaculales</taxon>
        <taxon>Thermoanaerobaculaceae</taxon>
        <taxon>Thermoanaerobaculum</taxon>
    </lineage>
</organism>
<dbReference type="PROSITE" id="PS50956">
    <property type="entry name" value="HTH_ASNC_2"/>
    <property type="match status" value="1"/>
</dbReference>
<dbReference type="EMBL" id="DSHW01000021">
    <property type="protein sequence ID" value="HEQ87832.1"/>
    <property type="molecule type" value="Genomic_DNA"/>
</dbReference>
<dbReference type="InterPro" id="IPR019888">
    <property type="entry name" value="Tscrpt_reg_AsnC-like"/>
</dbReference>
<dbReference type="SMART" id="SM00344">
    <property type="entry name" value="HTH_ASNC"/>
    <property type="match status" value="1"/>
</dbReference>
<dbReference type="CDD" id="cd00090">
    <property type="entry name" value="HTH_ARSR"/>
    <property type="match status" value="1"/>
</dbReference>
<dbReference type="InterPro" id="IPR036390">
    <property type="entry name" value="WH_DNA-bd_sf"/>
</dbReference>
<keyword evidence="2" id="KW-0238">DNA-binding</keyword>
<dbReference type="GO" id="GO:0043565">
    <property type="term" value="F:sequence-specific DNA binding"/>
    <property type="evidence" value="ECO:0007669"/>
    <property type="project" value="InterPro"/>
</dbReference>
<dbReference type="InterPro" id="IPR036388">
    <property type="entry name" value="WH-like_DNA-bd_sf"/>
</dbReference>